<protein>
    <submittedName>
        <fullName evidence="21">Vascular endothelial growth factor receptor 1-like 1</fullName>
    </submittedName>
</protein>
<feature type="signal peptide" evidence="18">
    <location>
        <begin position="1"/>
        <end position="17"/>
    </location>
</feature>
<comment type="caution">
    <text evidence="21">The sequence shown here is derived from an EMBL/GenBank/DDBJ whole genome shotgun (WGS) entry which is preliminary data.</text>
</comment>
<dbReference type="SUPFAM" id="SSF56112">
    <property type="entry name" value="Protein kinase-like (PK-like)"/>
    <property type="match status" value="1"/>
</dbReference>
<feature type="region of interest" description="Disordered" evidence="17">
    <location>
        <begin position="1114"/>
        <end position="1203"/>
    </location>
</feature>
<feature type="region of interest" description="Disordered" evidence="17">
    <location>
        <begin position="977"/>
        <end position="1002"/>
    </location>
</feature>
<dbReference type="Gene3D" id="2.60.40.10">
    <property type="entry name" value="Immunoglobulins"/>
    <property type="match status" value="2"/>
</dbReference>
<dbReference type="InterPro" id="IPR003599">
    <property type="entry name" value="Ig_sub"/>
</dbReference>
<dbReference type="PANTHER" id="PTHR24416:SF600">
    <property type="entry name" value="PDGF- AND VEGF-RECEPTOR RELATED, ISOFORM J"/>
    <property type="match status" value="1"/>
</dbReference>
<evidence type="ECO:0000256" key="16">
    <source>
        <dbReference type="PROSITE-ProRule" id="PRU10141"/>
    </source>
</evidence>
<evidence type="ECO:0000256" key="17">
    <source>
        <dbReference type="SAM" id="MobiDB-lite"/>
    </source>
</evidence>
<organism evidence="21 22">
    <name type="scientific">Homarus americanus</name>
    <name type="common">American lobster</name>
    <dbReference type="NCBI Taxonomy" id="6706"/>
    <lineage>
        <taxon>Eukaryota</taxon>
        <taxon>Metazoa</taxon>
        <taxon>Ecdysozoa</taxon>
        <taxon>Arthropoda</taxon>
        <taxon>Crustacea</taxon>
        <taxon>Multicrustacea</taxon>
        <taxon>Malacostraca</taxon>
        <taxon>Eumalacostraca</taxon>
        <taxon>Eucarida</taxon>
        <taxon>Decapoda</taxon>
        <taxon>Pleocyemata</taxon>
        <taxon>Astacidea</taxon>
        <taxon>Nephropoidea</taxon>
        <taxon>Nephropidae</taxon>
        <taxon>Homarus</taxon>
    </lineage>
</organism>
<feature type="domain" description="Ig-like" evidence="20">
    <location>
        <begin position="425"/>
        <end position="528"/>
    </location>
</feature>
<evidence type="ECO:0000256" key="15">
    <source>
        <dbReference type="ARBA" id="ARBA00051243"/>
    </source>
</evidence>
<dbReference type="GO" id="GO:0030182">
    <property type="term" value="P:neuron differentiation"/>
    <property type="evidence" value="ECO:0007669"/>
    <property type="project" value="UniProtKB-ARBA"/>
</dbReference>
<proteinExistence type="predicted"/>
<dbReference type="Pfam" id="PF13927">
    <property type="entry name" value="Ig_3"/>
    <property type="match status" value="1"/>
</dbReference>
<name>A0A8J5N8W3_HOMAM</name>
<dbReference type="InterPro" id="IPR036179">
    <property type="entry name" value="Ig-like_dom_sf"/>
</dbReference>
<evidence type="ECO:0000256" key="11">
    <source>
        <dbReference type="ARBA" id="ARBA00023157"/>
    </source>
</evidence>
<evidence type="ECO:0000259" key="20">
    <source>
        <dbReference type="PROSITE" id="PS50835"/>
    </source>
</evidence>
<comment type="catalytic activity">
    <reaction evidence="15">
        <text>L-tyrosyl-[protein] + ATP = O-phospho-L-tyrosyl-[protein] + ADP + H(+)</text>
        <dbReference type="Rhea" id="RHEA:10596"/>
        <dbReference type="Rhea" id="RHEA-COMP:10136"/>
        <dbReference type="Rhea" id="RHEA-COMP:20101"/>
        <dbReference type="ChEBI" id="CHEBI:15378"/>
        <dbReference type="ChEBI" id="CHEBI:30616"/>
        <dbReference type="ChEBI" id="CHEBI:46858"/>
        <dbReference type="ChEBI" id="CHEBI:61978"/>
        <dbReference type="ChEBI" id="CHEBI:456216"/>
        <dbReference type="EC" id="2.7.10.1"/>
    </reaction>
</comment>
<reference evidence="21" key="1">
    <citation type="journal article" date="2021" name="Sci. Adv.">
        <title>The American lobster genome reveals insights on longevity, neural, and immune adaptations.</title>
        <authorList>
            <person name="Polinski J.M."/>
            <person name="Zimin A.V."/>
            <person name="Clark K.F."/>
            <person name="Kohn A.B."/>
            <person name="Sadowski N."/>
            <person name="Timp W."/>
            <person name="Ptitsyn A."/>
            <person name="Khanna P."/>
            <person name="Romanova D.Y."/>
            <person name="Williams P."/>
            <person name="Greenwood S.J."/>
            <person name="Moroz L.L."/>
            <person name="Walt D.R."/>
            <person name="Bodnar A.G."/>
        </authorList>
    </citation>
    <scope>NUCLEOTIDE SEQUENCE</scope>
    <source>
        <strain evidence="21">GMGI-L3</strain>
    </source>
</reference>
<dbReference type="SUPFAM" id="SSF48726">
    <property type="entry name" value="Immunoglobulin"/>
    <property type="match status" value="2"/>
</dbReference>
<keyword evidence="12 21" id="KW-0675">Receptor</keyword>
<dbReference type="InterPro" id="IPR003598">
    <property type="entry name" value="Ig_sub2"/>
</dbReference>
<dbReference type="GO" id="GO:0007169">
    <property type="term" value="P:cell surface receptor protein tyrosine kinase signaling pathway"/>
    <property type="evidence" value="ECO:0007669"/>
    <property type="project" value="TreeGrafter"/>
</dbReference>
<dbReference type="PROSITE" id="PS00109">
    <property type="entry name" value="PROTEIN_KINASE_TYR"/>
    <property type="match status" value="1"/>
</dbReference>
<keyword evidence="8" id="KW-1133">Transmembrane helix</keyword>
<keyword evidence="5 16" id="KW-0547">Nucleotide-binding</keyword>
<feature type="compositionally biased region" description="Polar residues" evidence="17">
    <location>
        <begin position="980"/>
        <end position="991"/>
    </location>
</feature>
<dbReference type="CDD" id="cd00096">
    <property type="entry name" value="Ig"/>
    <property type="match status" value="1"/>
</dbReference>
<dbReference type="GO" id="GO:0005886">
    <property type="term" value="C:plasma membrane"/>
    <property type="evidence" value="ECO:0007669"/>
    <property type="project" value="TreeGrafter"/>
</dbReference>
<evidence type="ECO:0000256" key="9">
    <source>
        <dbReference type="ARBA" id="ARBA00023136"/>
    </source>
</evidence>
<accession>A0A8J5N8W3</accession>
<keyword evidence="6" id="KW-0418">Kinase</keyword>
<evidence type="ECO:0000256" key="14">
    <source>
        <dbReference type="ARBA" id="ARBA00023319"/>
    </source>
</evidence>
<evidence type="ECO:0000256" key="10">
    <source>
        <dbReference type="ARBA" id="ARBA00023137"/>
    </source>
</evidence>
<dbReference type="GO" id="GO:0004714">
    <property type="term" value="F:transmembrane receptor protein tyrosine kinase activity"/>
    <property type="evidence" value="ECO:0007669"/>
    <property type="project" value="UniProtKB-EC"/>
</dbReference>
<dbReference type="InterPro" id="IPR000719">
    <property type="entry name" value="Prot_kinase_dom"/>
</dbReference>
<dbReference type="InterPro" id="IPR017441">
    <property type="entry name" value="Protein_kinase_ATP_BS"/>
</dbReference>
<keyword evidence="22" id="KW-1185">Reference proteome</keyword>
<dbReference type="InterPro" id="IPR011009">
    <property type="entry name" value="Kinase-like_dom_sf"/>
</dbReference>
<evidence type="ECO:0000256" key="1">
    <source>
        <dbReference type="ARBA" id="ARBA00004167"/>
    </source>
</evidence>
<feature type="compositionally biased region" description="Polar residues" evidence="17">
    <location>
        <begin position="1114"/>
        <end position="1133"/>
    </location>
</feature>
<dbReference type="GO" id="GO:0051130">
    <property type="term" value="P:positive regulation of cellular component organization"/>
    <property type="evidence" value="ECO:0007669"/>
    <property type="project" value="UniProtKB-ARBA"/>
</dbReference>
<feature type="domain" description="Protein kinase" evidence="19">
    <location>
        <begin position="583"/>
        <end position="1018"/>
    </location>
</feature>
<evidence type="ECO:0000256" key="6">
    <source>
        <dbReference type="ARBA" id="ARBA00022777"/>
    </source>
</evidence>
<sequence>MLPHYLLLLLGTTLVASVTIKGSPRRPLLTSIEDLISASSLIFIAYCKNLRPQVEGHSAISVHPMRSPCAKSDSIPSIIDLEFSADGQNALGEDVWEFAFKGTTWYREPQTTNYQLAPGMTFSLNCSTRHPDAFSDDAFTGYHLTLFTPDGHRINKEPGRSLAWTGTLASPERNASTTTPRGEYQCVVAWPGEQLHLDAVSLNISLIDLERSPSLVLQSPLKVTHNATNIDPGSDKPRVAEWIMHYWSYPEPYFLWIHPNGTVLLNGTCSEITQDPEQCHEGVLTLQRKSPFSLVDGGNYTLILQAEGHSNCSEHTILDVLGAPVHTTVAIETTTNYVLIGQEINITCQSLGNPVPKLALFSCLNSSDCSFPEKVNELQPMTQVEEEGEIQVEGARVVRRWKVRAEVSSTYTCQAVNSLGNDTSPQVFLQVTAMEAPTWLSDIPLNITIDLHKRETLSLRCSASGIPAPVYQWSKDDVVLSAAEDDNLVVDEVTGVLLVEKAMKEDSGHYQCLVRNPAGTLLAWYEVTYVPPTHHCESPLFTLRARKAWEKGNVASLNSDLCLHQQADLLPFRSKFEFSRDNITINKLLGCGAFGRVYRAVAENLGPEKVPTTVAVKMVKSRKDKTQLHALQSELKILMHIGRHVNIVNLVAACTKDLHDKGELMILVEYCCYGNILDYLRRNRNTFVNQLNDLGDTFLPCLTHRTPDDSRVAFQTATAAAATTANAADATATGGIHGEHMSQQPLLTRQMSAKVMTQRSEANTDLSDMTCLTLISDTHNLERPSIPCETDGRESPLCSRDLLCWAFQIARGMDYLAYRKVLHGDLAARNVLLTQGNVVKISDFGLAKNIDKYNNYKKNKNSPLPVKWMSLEALKEGMFSTQSDVWAYGVVLWEIFRYQVMLECWGTNPDDRPSFSQLEQKLNQMLTLGDLQYFEELQRKCIEEAKEGEGEEVVYLNMVCSPEYNSLVQKVQQDDHCLQNDPSTATSSGTSDILPGANKRSPGAIETLVETKERDPWANNELLGTESNLLPPLKPQVITSSSSTASTIPPTNIFSNSDTGVSIDLAGGLLRVSVASSATPASCFTSSTVSPNSCLTTVSTIPCSISDNSIVTTSSLNPTRQSYSSYPGVSANRSTHTSGSSSSSTTVRTVSSSGTSSRTFSSTTWDTLSSTISNTTSNTISSESSSPAPFSSPARELGISHNP</sequence>
<evidence type="ECO:0000256" key="7">
    <source>
        <dbReference type="ARBA" id="ARBA00022840"/>
    </source>
</evidence>
<evidence type="ECO:0000313" key="21">
    <source>
        <dbReference type="EMBL" id="KAG7174939.1"/>
    </source>
</evidence>
<evidence type="ECO:0000256" key="18">
    <source>
        <dbReference type="SAM" id="SignalP"/>
    </source>
</evidence>
<dbReference type="PANTHER" id="PTHR24416">
    <property type="entry name" value="TYROSINE-PROTEIN KINASE RECEPTOR"/>
    <property type="match status" value="1"/>
</dbReference>
<evidence type="ECO:0000259" key="19">
    <source>
        <dbReference type="PROSITE" id="PS50011"/>
    </source>
</evidence>
<dbReference type="GO" id="GO:0050793">
    <property type="term" value="P:regulation of developmental process"/>
    <property type="evidence" value="ECO:0007669"/>
    <property type="project" value="UniProtKB-ARBA"/>
</dbReference>
<gene>
    <name evidence="21" type="primary">Flt1-L1</name>
    <name evidence="21" type="ORF">Hamer_G015138</name>
</gene>
<evidence type="ECO:0000256" key="3">
    <source>
        <dbReference type="ARBA" id="ARBA00022679"/>
    </source>
</evidence>
<keyword evidence="3" id="KW-0808">Transferase</keyword>
<dbReference type="Gene3D" id="1.10.510.10">
    <property type="entry name" value="Transferase(Phosphotransferase) domain 1"/>
    <property type="match status" value="1"/>
</dbReference>
<dbReference type="Proteomes" id="UP000747542">
    <property type="component" value="Unassembled WGS sequence"/>
</dbReference>
<dbReference type="AlphaFoldDB" id="A0A8J5N8W3"/>
<keyword evidence="14" id="KW-0393">Immunoglobulin domain</keyword>
<dbReference type="PROSITE" id="PS50835">
    <property type="entry name" value="IG_LIKE"/>
    <property type="match status" value="1"/>
</dbReference>
<dbReference type="GO" id="GO:0012505">
    <property type="term" value="C:endomembrane system"/>
    <property type="evidence" value="ECO:0007669"/>
    <property type="project" value="UniProtKB-SubCell"/>
</dbReference>
<dbReference type="InterPro" id="IPR008266">
    <property type="entry name" value="Tyr_kinase_AS"/>
</dbReference>
<feature type="binding site" evidence="16">
    <location>
        <position position="617"/>
    </location>
    <ligand>
        <name>ATP</name>
        <dbReference type="ChEBI" id="CHEBI:30616"/>
    </ligand>
</feature>
<evidence type="ECO:0000256" key="5">
    <source>
        <dbReference type="ARBA" id="ARBA00022741"/>
    </source>
</evidence>
<dbReference type="GO" id="GO:0048468">
    <property type="term" value="P:cell development"/>
    <property type="evidence" value="ECO:0007669"/>
    <property type="project" value="UniProtKB-ARBA"/>
</dbReference>
<evidence type="ECO:0000256" key="4">
    <source>
        <dbReference type="ARBA" id="ARBA00022692"/>
    </source>
</evidence>
<evidence type="ECO:0000256" key="12">
    <source>
        <dbReference type="ARBA" id="ARBA00023170"/>
    </source>
</evidence>
<keyword evidence="9" id="KW-0472">Membrane</keyword>
<keyword evidence="10" id="KW-0829">Tyrosine-protein kinase</keyword>
<dbReference type="Pfam" id="PF07714">
    <property type="entry name" value="PK_Tyr_Ser-Thr"/>
    <property type="match status" value="1"/>
</dbReference>
<dbReference type="FunFam" id="1.10.510.10:FF:001512">
    <property type="entry name" value="Receptor tyrosine-protein kinase erbB-2"/>
    <property type="match status" value="1"/>
</dbReference>
<dbReference type="GO" id="GO:0043235">
    <property type="term" value="C:receptor complex"/>
    <property type="evidence" value="ECO:0007669"/>
    <property type="project" value="TreeGrafter"/>
</dbReference>
<comment type="subcellular location">
    <subcellularLocation>
        <location evidence="2">Endomembrane system</location>
    </subcellularLocation>
    <subcellularLocation>
        <location evidence="1">Membrane</location>
        <topology evidence="1">Single-pass membrane protein</topology>
    </subcellularLocation>
</comment>
<keyword evidence="7 16" id="KW-0067">ATP-binding</keyword>
<keyword evidence="11" id="KW-1015">Disulfide bond</keyword>
<dbReference type="SMART" id="SM00409">
    <property type="entry name" value="IG"/>
    <property type="match status" value="2"/>
</dbReference>
<feature type="compositionally biased region" description="Low complexity" evidence="17">
    <location>
        <begin position="1134"/>
        <end position="1194"/>
    </location>
</feature>
<keyword evidence="18" id="KW-0732">Signal</keyword>
<keyword evidence="4" id="KW-0812">Transmembrane</keyword>
<evidence type="ECO:0000256" key="13">
    <source>
        <dbReference type="ARBA" id="ARBA00023180"/>
    </source>
</evidence>
<dbReference type="InterPro" id="IPR050122">
    <property type="entry name" value="RTK"/>
</dbReference>
<dbReference type="PROSITE" id="PS50011">
    <property type="entry name" value="PROTEIN_KINASE_DOM"/>
    <property type="match status" value="1"/>
</dbReference>
<dbReference type="SMART" id="SM00408">
    <property type="entry name" value="IGc2"/>
    <property type="match status" value="1"/>
</dbReference>
<feature type="chain" id="PRO_5035169917" evidence="18">
    <location>
        <begin position="18"/>
        <end position="1203"/>
    </location>
</feature>
<dbReference type="InterPro" id="IPR001245">
    <property type="entry name" value="Ser-Thr/Tyr_kinase_cat_dom"/>
</dbReference>
<dbReference type="InterPro" id="IPR007110">
    <property type="entry name" value="Ig-like_dom"/>
</dbReference>
<evidence type="ECO:0000313" key="22">
    <source>
        <dbReference type="Proteomes" id="UP000747542"/>
    </source>
</evidence>
<evidence type="ECO:0000256" key="2">
    <source>
        <dbReference type="ARBA" id="ARBA00004308"/>
    </source>
</evidence>
<evidence type="ECO:0000256" key="8">
    <source>
        <dbReference type="ARBA" id="ARBA00022989"/>
    </source>
</evidence>
<dbReference type="GO" id="GO:0005524">
    <property type="term" value="F:ATP binding"/>
    <property type="evidence" value="ECO:0007669"/>
    <property type="project" value="UniProtKB-UniRule"/>
</dbReference>
<dbReference type="CDD" id="cd00192">
    <property type="entry name" value="PTKc"/>
    <property type="match status" value="1"/>
</dbReference>
<dbReference type="EMBL" id="JAHLQT010006356">
    <property type="protein sequence ID" value="KAG7174939.1"/>
    <property type="molecule type" value="Genomic_DNA"/>
</dbReference>
<dbReference type="PROSITE" id="PS00107">
    <property type="entry name" value="PROTEIN_KINASE_ATP"/>
    <property type="match status" value="1"/>
</dbReference>
<keyword evidence="13" id="KW-0325">Glycoprotein</keyword>
<dbReference type="Gene3D" id="3.30.200.20">
    <property type="entry name" value="Phosphorylase Kinase, domain 1"/>
    <property type="match status" value="1"/>
</dbReference>
<dbReference type="InterPro" id="IPR013783">
    <property type="entry name" value="Ig-like_fold"/>
</dbReference>